<dbReference type="PANTHER" id="PTHR33048:SF123">
    <property type="entry name" value="INTEGRAL MEMBRANE PROTEIN"/>
    <property type="match status" value="1"/>
</dbReference>
<evidence type="ECO:0000313" key="8">
    <source>
        <dbReference type="EMBL" id="KAF3007494.1"/>
    </source>
</evidence>
<evidence type="ECO:0000259" key="7">
    <source>
        <dbReference type="Pfam" id="PF20684"/>
    </source>
</evidence>
<evidence type="ECO:0000256" key="1">
    <source>
        <dbReference type="ARBA" id="ARBA00004141"/>
    </source>
</evidence>
<keyword evidence="3 6" id="KW-1133">Transmembrane helix</keyword>
<comment type="caution">
    <text evidence="8">The sequence shown here is derived from an EMBL/GenBank/DDBJ whole genome shotgun (WGS) entry which is preliminary data.</text>
</comment>
<feature type="transmembrane region" description="Helical" evidence="6">
    <location>
        <begin position="56"/>
        <end position="76"/>
    </location>
</feature>
<comment type="similarity">
    <text evidence="5">Belongs to the SAT4 family.</text>
</comment>
<dbReference type="GO" id="GO:0016020">
    <property type="term" value="C:membrane"/>
    <property type="evidence" value="ECO:0007669"/>
    <property type="project" value="UniProtKB-SubCell"/>
</dbReference>
<feature type="transmembrane region" description="Helical" evidence="6">
    <location>
        <begin position="192"/>
        <end position="216"/>
    </location>
</feature>
<feature type="transmembrane region" description="Helical" evidence="6">
    <location>
        <begin position="150"/>
        <end position="172"/>
    </location>
</feature>
<organism evidence="8 9">
    <name type="scientific">Curvularia kusanoi</name>
    <name type="common">Cochliobolus kusanoi</name>
    <dbReference type="NCBI Taxonomy" id="90978"/>
    <lineage>
        <taxon>Eukaryota</taxon>
        <taxon>Fungi</taxon>
        <taxon>Dikarya</taxon>
        <taxon>Ascomycota</taxon>
        <taxon>Pezizomycotina</taxon>
        <taxon>Dothideomycetes</taxon>
        <taxon>Pleosporomycetidae</taxon>
        <taxon>Pleosporales</taxon>
        <taxon>Pleosporineae</taxon>
        <taxon>Pleosporaceae</taxon>
        <taxon>Curvularia</taxon>
    </lineage>
</organism>
<dbReference type="OrthoDB" id="5329176at2759"/>
<feature type="transmembrane region" description="Helical" evidence="6">
    <location>
        <begin position="266"/>
        <end position="286"/>
    </location>
</feature>
<dbReference type="Proteomes" id="UP000801428">
    <property type="component" value="Unassembled WGS sequence"/>
</dbReference>
<evidence type="ECO:0000256" key="3">
    <source>
        <dbReference type="ARBA" id="ARBA00022989"/>
    </source>
</evidence>
<comment type="subcellular location">
    <subcellularLocation>
        <location evidence="1">Membrane</location>
        <topology evidence="1">Multi-pass membrane protein</topology>
    </subcellularLocation>
</comment>
<evidence type="ECO:0000256" key="5">
    <source>
        <dbReference type="ARBA" id="ARBA00038359"/>
    </source>
</evidence>
<feature type="domain" description="Rhodopsin" evidence="7">
    <location>
        <begin position="40"/>
        <end position="292"/>
    </location>
</feature>
<accession>A0A9P4WBC1</accession>
<name>A0A9P4WBC1_CURKU</name>
<sequence>MSAPMENPQLSAEYLAADKGGGTLVLITLFPALALITVGLRLYTRFNIVRIPSHEDYAIALAMVLSIGCMTCQTIQVHNGVGRHIQSLTVDQIISSFKVSLSVKCNFQADLLQALWASIYFYNVALSLTKISIALQYLRLTTEKPIYRICWVFIWFTAAFCIVALFVGTFQCAPVAKFWNMQIPGKCINKTAWYYVTAAISIVQDILLVILPFFILRRLAMPAREKASLMVILGLGGVAAIASICRLYALYVISVSADITWDSPASVYWSAIELNVGILCASLPTLRPFLARIWPSAFISSLGSQQVGASSKNRSGGQYYNMEGSIMM</sequence>
<feature type="transmembrane region" description="Helical" evidence="6">
    <location>
        <begin position="119"/>
        <end position="138"/>
    </location>
</feature>
<keyword evidence="9" id="KW-1185">Reference proteome</keyword>
<evidence type="ECO:0000313" key="9">
    <source>
        <dbReference type="Proteomes" id="UP000801428"/>
    </source>
</evidence>
<dbReference type="Pfam" id="PF20684">
    <property type="entry name" value="Fung_rhodopsin"/>
    <property type="match status" value="1"/>
</dbReference>
<keyword evidence="2 6" id="KW-0812">Transmembrane</keyword>
<dbReference type="AlphaFoldDB" id="A0A9P4WBC1"/>
<feature type="transmembrane region" description="Helical" evidence="6">
    <location>
        <begin position="20"/>
        <end position="44"/>
    </location>
</feature>
<proteinExistence type="inferred from homology"/>
<evidence type="ECO:0000256" key="2">
    <source>
        <dbReference type="ARBA" id="ARBA00022692"/>
    </source>
</evidence>
<evidence type="ECO:0000256" key="4">
    <source>
        <dbReference type="ARBA" id="ARBA00023136"/>
    </source>
</evidence>
<reference evidence="8" key="1">
    <citation type="submission" date="2019-04" db="EMBL/GenBank/DDBJ databases">
        <title>Sequencing of skin fungus with MAO and IRED activity.</title>
        <authorList>
            <person name="Marsaioli A.J."/>
            <person name="Bonatto J.M.C."/>
            <person name="Reis Junior O."/>
        </authorList>
    </citation>
    <scope>NUCLEOTIDE SEQUENCE</scope>
    <source>
        <strain evidence="8">30M1</strain>
    </source>
</reference>
<evidence type="ECO:0000256" key="6">
    <source>
        <dbReference type="SAM" id="Phobius"/>
    </source>
</evidence>
<feature type="transmembrane region" description="Helical" evidence="6">
    <location>
        <begin position="228"/>
        <end position="254"/>
    </location>
</feature>
<keyword evidence="4 6" id="KW-0472">Membrane</keyword>
<dbReference type="EMBL" id="SWKU01000004">
    <property type="protein sequence ID" value="KAF3007494.1"/>
    <property type="molecule type" value="Genomic_DNA"/>
</dbReference>
<gene>
    <name evidence="8" type="ORF">E8E13_005315</name>
</gene>
<dbReference type="InterPro" id="IPR052337">
    <property type="entry name" value="SAT4-like"/>
</dbReference>
<dbReference type="PANTHER" id="PTHR33048">
    <property type="entry name" value="PTH11-LIKE INTEGRAL MEMBRANE PROTEIN (AFU_ORTHOLOGUE AFUA_5G11245)"/>
    <property type="match status" value="1"/>
</dbReference>
<dbReference type="InterPro" id="IPR049326">
    <property type="entry name" value="Rhodopsin_dom_fungi"/>
</dbReference>
<protein>
    <recommendedName>
        <fullName evidence="7">Rhodopsin domain-containing protein</fullName>
    </recommendedName>
</protein>